<dbReference type="InterPro" id="IPR027417">
    <property type="entry name" value="P-loop_NTPase"/>
</dbReference>
<proteinExistence type="inferred from homology"/>
<dbReference type="Proteomes" id="UP001321473">
    <property type="component" value="Unassembled WGS sequence"/>
</dbReference>
<sequence>MDDRPGDDQAKIKRPSLKPVKGTLFTSCFLHECVESAIDYAHKEGDLFIATYIKCGTTWMQHIVYLILNDGAPPASAADLYKTSPYFEVCGSECLQWMRRPGAIKTHMPLRLMRYSPKARYIVVIRNPFDVVVSIHHFWHMVSVYSYDGCFGDTFENFMAGYVDSGDYFAFYREWCEHRKDPNVLFLVYEEMRKDPEAAILKVARFLGAEYEERLLVDEGKVLKDVLKYSSFEEMKKYTNKMTYDFYGEGFPFEGEEYEGLRHLHGLVRSGSTGDGGGGSGGGEAADKIDFVRKGAVGDWRNYFSPEQTKRLKERFLQETRGSGMANLWADIGLRG</sequence>
<reference evidence="4 5" key="1">
    <citation type="journal article" date="2023" name="Arcadia Sci">
        <title>De novo assembly of a long-read Amblyomma americanum tick genome.</title>
        <authorList>
            <person name="Chou S."/>
            <person name="Poskanzer K.E."/>
            <person name="Rollins M."/>
            <person name="Thuy-Boun P.S."/>
        </authorList>
    </citation>
    <scope>NUCLEOTIDE SEQUENCE [LARGE SCALE GENOMIC DNA]</scope>
    <source>
        <strain evidence="4">F_SG_1</strain>
        <tissue evidence="4">Salivary glands</tissue>
    </source>
</reference>
<gene>
    <name evidence="4" type="ORF">V5799_030986</name>
</gene>
<comment type="similarity">
    <text evidence="1">Belongs to the sulfotransferase 1 family.</text>
</comment>
<evidence type="ECO:0000259" key="3">
    <source>
        <dbReference type="Pfam" id="PF00685"/>
    </source>
</evidence>
<keyword evidence="5" id="KW-1185">Reference proteome</keyword>
<accession>A0AAQ4EM63</accession>
<feature type="domain" description="Sulfotransferase" evidence="3">
    <location>
        <begin position="287"/>
        <end position="323"/>
    </location>
</feature>
<evidence type="ECO:0000256" key="2">
    <source>
        <dbReference type="ARBA" id="ARBA00022679"/>
    </source>
</evidence>
<evidence type="ECO:0000313" key="4">
    <source>
        <dbReference type="EMBL" id="KAK8775668.1"/>
    </source>
</evidence>
<evidence type="ECO:0000313" key="5">
    <source>
        <dbReference type="Proteomes" id="UP001321473"/>
    </source>
</evidence>
<protein>
    <recommendedName>
        <fullName evidence="3">Sulfotransferase domain-containing protein</fullName>
    </recommendedName>
</protein>
<comment type="caution">
    <text evidence="4">The sequence shown here is derived from an EMBL/GenBank/DDBJ whole genome shotgun (WGS) entry which is preliminary data.</text>
</comment>
<name>A0AAQ4EM63_AMBAM</name>
<keyword evidence="2" id="KW-0808">Transferase</keyword>
<dbReference type="EMBL" id="JARKHS020013847">
    <property type="protein sequence ID" value="KAK8775668.1"/>
    <property type="molecule type" value="Genomic_DNA"/>
</dbReference>
<dbReference type="PANTHER" id="PTHR11783">
    <property type="entry name" value="SULFOTRANSFERASE SULT"/>
    <property type="match status" value="1"/>
</dbReference>
<evidence type="ECO:0000256" key="1">
    <source>
        <dbReference type="ARBA" id="ARBA00005771"/>
    </source>
</evidence>
<dbReference type="AlphaFoldDB" id="A0AAQ4EM63"/>
<dbReference type="Pfam" id="PF00685">
    <property type="entry name" value="Sulfotransfer_1"/>
    <property type="match status" value="2"/>
</dbReference>
<dbReference type="GO" id="GO:0008146">
    <property type="term" value="F:sulfotransferase activity"/>
    <property type="evidence" value="ECO:0007669"/>
    <property type="project" value="InterPro"/>
</dbReference>
<dbReference type="Gene3D" id="3.40.50.300">
    <property type="entry name" value="P-loop containing nucleotide triphosphate hydrolases"/>
    <property type="match status" value="1"/>
</dbReference>
<dbReference type="SUPFAM" id="SSF52540">
    <property type="entry name" value="P-loop containing nucleoside triphosphate hydrolases"/>
    <property type="match status" value="1"/>
</dbReference>
<dbReference type="InterPro" id="IPR000863">
    <property type="entry name" value="Sulfotransferase_dom"/>
</dbReference>
<feature type="domain" description="Sulfotransferase" evidence="3">
    <location>
        <begin position="45"/>
        <end position="237"/>
    </location>
</feature>
<organism evidence="4 5">
    <name type="scientific">Amblyomma americanum</name>
    <name type="common">Lone star tick</name>
    <dbReference type="NCBI Taxonomy" id="6943"/>
    <lineage>
        <taxon>Eukaryota</taxon>
        <taxon>Metazoa</taxon>
        <taxon>Ecdysozoa</taxon>
        <taxon>Arthropoda</taxon>
        <taxon>Chelicerata</taxon>
        <taxon>Arachnida</taxon>
        <taxon>Acari</taxon>
        <taxon>Parasitiformes</taxon>
        <taxon>Ixodida</taxon>
        <taxon>Ixodoidea</taxon>
        <taxon>Ixodidae</taxon>
        <taxon>Amblyomminae</taxon>
        <taxon>Amblyomma</taxon>
    </lineage>
</organism>